<sequence length="153" mass="15872">MTTSGPPRVPASSLDLVERARDSLVAALTATSAGERYVAAHLGALRAAAAVLSVRGRPHRYGRPRSVWEVLPTVAPELGEWAAFFEAGATRRAAVEAGREDAVSGREADDLVRDGEAFLAVVEDALGLPRHAVLPSGAVSIRSGSALPLSLPG</sequence>
<protein>
    <submittedName>
        <fullName evidence="2">SAV_6107 family HEPN domain-containing protein</fullName>
    </submittedName>
</protein>
<dbReference type="Proteomes" id="UP001596189">
    <property type="component" value="Unassembled WGS sequence"/>
</dbReference>
<dbReference type="InterPro" id="IPR040891">
    <property type="entry name" value="HEPN_SAV_6107"/>
</dbReference>
<organism evidence="2 3">
    <name type="scientific">Angustibacter luteus</name>
    <dbReference type="NCBI Taxonomy" id="658456"/>
    <lineage>
        <taxon>Bacteria</taxon>
        <taxon>Bacillati</taxon>
        <taxon>Actinomycetota</taxon>
        <taxon>Actinomycetes</taxon>
        <taxon>Kineosporiales</taxon>
        <taxon>Kineosporiaceae</taxon>
    </lineage>
</organism>
<name>A0ABW1J8Q8_9ACTN</name>
<proteinExistence type="predicted"/>
<evidence type="ECO:0000313" key="2">
    <source>
        <dbReference type="EMBL" id="MFC6005597.1"/>
    </source>
</evidence>
<evidence type="ECO:0000313" key="3">
    <source>
        <dbReference type="Proteomes" id="UP001596189"/>
    </source>
</evidence>
<gene>
    <name evidence="2" type="ORF">ACFQDO_00500</name>
</gene>
<accession>A0ABW1J8Q8</accession>
<keyword evidence="3" id="KW-1185">Reference proteome</keyword>
<feature type="domain" description="SAV-6107-like HEPN" evidence="1">
    <location>
        <begin position="28"/>
        <end position="123"/>
    </location>
</feature>
<evidence type="ECO:0000259" key="1">
    <source>
        <dbReference type="Pfam" id="PF18726"/>
    </source>
</evidence>
<dbReference type="Pfam" id="PF18726">
    <property type="entry name" value="HEPN_SAV_6107"/>
    <property type="match status" value="1"/>
</dbReference>
<dbReference type="EMBL" id="JBHSRD010000002">
    <property type="protein sequence ID" value="MFC6005597.1"/>
    <property type="molecule type" value="Genomic_DNA"/>
</dbReference>
<comment type="caution">
    <text evidence="2">The sequence shown here is derived from an EMBL/GenBank/DDBJ whole genome shotgun (WGS) entry which is preliminary data.</text>
</comment>
<dbReference type="RefSeq" id="WP_345716483.1">
    <property type="nucleotide sequence ID" value="NZ_BAABFP010000005.1"/>
</dbReference>
<reference evidence="3" key="1">
    <citation type="journal article" date="2019" name="Int. J. Syst. Evol. Microbiol.">
        <title>The Global Catalogue of Microorganisms (GCM) 10K type strain sequencing project: providing services to taxonomists for standard genome sequencing and annotation.</title>
        <authorList>
            <consortium name="The Broad Institute Genomics Platform"/>
            <consortium name="The Broad Institute Genome Sequencing Center for Infectious Disease"/>
            <person name="Wu L."/>
            <person name="Ma J."/>
        </authorList>
    </citation>
    <scope>NUCLEOTIDE SEQUENCE [LARGE SCALE GENOMIC DNA]</scope>
    <source>
        <strain evidence="3">KACC 14249</strain>
    </source>
</reference>